<evidence type="ECO:0000313" key="11">
    <source>
        <dbReference type="Proteomes" id="UP000313359"/>
    </source>
</evidence>
<keyword evidence="4" id="KW-0067">ATP-binding</keyword>
<dbReference type="Pfam" id="PF04408">
    <property type="entry name" value="WHD_HA2"/>
    <property type="match status" value="1"/>
</dbReference>
<feature type="compositionally biased region" description="Polar residues" evidence="7">
    <location>
        <begin position="1245"/>
        <end position="1258"/>
    </location>
</feature>
<dbReference type="GO" id="GO:0016787">
    <property type="term" value="F:hydrolase activity"/>
    <property type="evidence" value="ECO:0007669"/>
    <property type="project" value="UniProtKB-KW"/>
</dbReference>
<evidence type="ECO:0000256" key="4">
    <source>
        <dbReference type="ARBA" id="ARBA00022840"/>
    </source>
</evidence>
<dbReference type="InterPro" id="IPR011545">
    <property type="entry name" value="DEAD/DEAH_box_helicase_dom"/>
</dbReference>
<dbReference type="Pfam" id="PF00270">
    <property type="entry name" value="DEAD"/>
    <property type="match status" value="1"/>
</dbReference>
<keyword evidence="2 10" id="KW-0378">Hydrolase</keyword>
<dbReference type="InterPro" id="IPR048333">
    <property type="entry name" value="HA2_WH"/>
</dbReference>
<feature type="region of interest" description="Disordered" evidence="7">
    <location>
        <begin position="293"/>
        <end position="316"/>
    </location>
</feature>
<evidence type="ECO:0000259" key="8">
    <source>
        <dbReference type="PROSITE" id="PS51192"/>
    </source>
</evidence>
<dbReference type="Pfam" id="PF00035">
    <property type="entry name" value="dsrm"/>
    <property type="match status" value="1"/>
</dbReference>
<reference evidence="10" key="1">
    <citation type="journal article" date="2018" name="Genome Biol. Evol.">
        <title>Genomics and development of Lentinus tigrinus, a white-rot wood-decaying mushroom with dimorphic fruiting bodies.</title>
        <authorList>
            <person name="Wu B."/>
            <person name="Xu Z."/>
            <person name="Knudson A."/>
            <person name="Carlson A."/>
            <person name="Chen N."/>
            <person name="Kovaka S."/>
            <person name="LaButti K."/>
            <person name="Lipzen A."/>
            <person name="Pennachio C."/>
            <person name="Riley R."/>
            <person name="Schakwitz W."/>
            <person name="Umezawa K."/>
            <person name="Ohm R.A."/>
            <person name="Grigoriev I.V."/>
            <person name="Nagy L.G."/>
            <person name="Gibbons J."/>
            <person name="Hibbett D."/>
        </authorList>
    </citation>
    <scope>NUCLEOTIDE SEQUENCE [LARGE SCALE GENOMIC DNA]</scope>
    <source>
        <strain evidence="10">ALCF2SS1-6</strain>
    </source>
</reference>
<accession>A0A5C2SGQ0</accession>
<dbReference type="SUPFAM" id="SSF52540">
    <property type="entry name" value="P-loop containing nucleoside triphosphate hydrolases"/>
    <property type="match status" value="1"/>
</dbReference>
<feature type="region of interest" description="Disordered" evidence="7">
    <location>
        <begin position="1"/>
        <end position="55"/>
    </location>
</feature>
<feature type="domain" description="Helicase C-terminal" evidence="9">
    <location>
        <begin position="631"/>
        <end position="808"/>
    </location>
</feature>
<keyword evidence="11" id="KW-1185">Reference proteome</keyword>
<dbReference type="FunFam" id="1.20.120.1080:FF:000002">
    <property type="entry name" value="Putative ATP-dependent RNA helicase DHX36"/>
    <property type="match status" value="1"/>
</dbReference>
<feature type="region of interest" description="Disordered" evidence="7">
    <location>
        <begin position="1160"/>
        <end position="1187"/>
    </location>
</feature>
<dbReference type="Proteomes" id="UP000313359">
    <property type="component" value="Unassembled WGS sequence"/>
</dbReference>
<name>A0A5C2SGQ0_9APHY</name>
<dbReference type="PANTHER" id="PTHR18934:SF203">
    <property type="entry name" value="ATP-DEPENDENT RNA HELICASE A"/>
    <property type="match status" value="1"/>
</dbReference>
<dbReference type="Pfam" id="PF00271">
    <property type="entry name" value="Helicase_C"/>
    <property type="match status" value="1"/>
</dbReference>
<dbReference type="CDD" id="cd17917">
    <property type="entry name" value="DEXHc_RHA-like"/>
    <property type="match status" value="1"/>
</dbReference>
<dbReference type="PANTHER" id="PTHR18934">
    <property type="entry name" value="ATP-DEPENDENT RNA HELICASE"/>
    <property type="match status" value="1"/>
</dbReference>
<dbReference type="FunFam" id="3.40.50.300:FF:000526">
    <property type="entry name" value="DExH-box ATP-dependent RNA helicase DExH3"/>
    <property type="match status" value="1"/>
</dbReference>
<keyword evidence="3" id="KW-0347">Helicase</keyword>
<feature type="compositionally biased region" description="Acidic residues" evidence="7">
    <location>
        <begin position="1172"/>
        <end position="1185"/>
    </location>
</feature>
<evidence type="ECO:0000259" key="9">
    <source>
        <dbReference type="PROSITE" id="PS51194"/>
    </source>
</evidence>
<evidence type="ECO:0000313" key="10">
    <source>
        <dbReference type="EMBL" id="RPD62930.1"/>
    </source>
</evidence>
<dbReference type="Gene3D" id="3.40.50.300">
    <property type="entry name" value="P-loop containing nucleotide triphosphate hydrolases"/>
    <property type="match status" value="2"/>
</dbReference>
<dbReference type="GO" id="GO:0004386">
    <property type="term" value="F:helicase activity"/>
    <property type="evidence" value="ECO:0007669"/>
    <property type="project" value="UniProtKB-KW"/>
</dbReference>
<comment type="similarity">
    <text evidence="6">Belongs to the DExH box helicase family.</text>
</comment>
<dbReference type="InterPro" id="IPR007502">
    <property type="entry name" value="Helicase-assoc_dom"/>
</dbReference>
<dbReference type="SMART" id="SM00847">
    <property type="entry name" value="HA2"/>
    <property type="match status" value="1"/>
</dbReference>
<evidence type="ECO:0000256" key="6">
    <source>
        <dbReference type="ARBA" id="ARBA00060772"/>
    </source>
</evidence>
<dbReference type="PROSITE" id="PS51194">
    <property type="entry name" value="HELICASE_CTER"/>
    <property type="match status" value="1"/>
</dbReference>
<feature type="compositionally biased region" description="Low complexity" evidence="7">
    <location>
        <begin position="1265"/>
        <end position="1277"/>
    </location>
</feature>
<dbReference type="PROSITE" id="PS51192">
    <property type="entry name" value="HELICASE_ATP_BIND_1"/>
    <property type="match status" value="1"/>
</dbReference>
<evidence type="ECO:0000256" key="7">
    <source>
        <dbReference type="SAM" id="MobiDB-lite"/>
    </source>
</evidence>
<dbReference type="AlphaFoldDB" id="A0A5C2SGQ0"/>
<feature type="domain" description="Helicase ATP-binding" evidence="8">
    <location>
        <begin position="363"/>
        <end position="544"/>
    </location>
</feature>
<protein>
    <submittedName>
        <fullName evidence="10">P-loop containing nucleoside triphosphate hydrolase protein</fullName>
    </submittedName>
</protein>
<evidence type="ECO:0000256" key="1">
    <source>
        <dbReference type="ARBA" id="ARBA00022741"/>
    </source>
</evidence>
<dbReference type="EMBL" id="ML122257">
    <property type="protein sequence ID" value="RPD62930.1"/>
    <property type="molecule type" value="Genomic_DNA"/>
</dbReference>
<dbReference type="InterPro" id="IPR027417">
    <property type="entry name" value="P-loop_NTPase"/>
</dbReference>
<dbReference type="GO" id="GO:0005524">
    <property type="term" value="F:ATP binding"/>
    <property type="evidence" value="ECO:0007669"/>
    <property type="project" value="UniProtKB-KW"/>
</dbReference>
<evidence type="ECO:0000256" key="3">
    <source>
        <dbReference type="ARBA" id="ARBA00022806"/>
    </source>
</evidence>
<dbReference type="InterPro" id="IPR001650">
    <property type="entry name" value="Helicase_C-like"/>
</dbReference>
<dbReference type="CDD" id="cd18791">
    <property type="entry name" value="SF2_C_RHA"/>
    <property type="match status" value="1"/>
</dbReference>
<feature type="region of interest" description="Disordered" evidence="7">
    <location>
        <begin position="1220"/>
        <end position="1277"/>
    </location>
</feature>
<dbReference type="SMART" id="SM00487">
    <property type="entry name" value="DEXDc"/>
    <property type="match status" value="1"/>
</dbReference>
<proteinExistence type="inferred from homology"/>
<dbReference type="GO" id="GO:0003723">
    <property type="term" value="F:RNA binding"/>
    <property type="evidence" value="ECO:0007669"/>
    <property type="project" value="UniProtKB-KW"/>
</dbReference>
<dbReference type="FunFam" id="3.40.50.300:FF:001714">
    <property type="entry name" value="ATP-dependent DEAD/H RNA helicase, putative"/>
    <property type="match status" value="1"/>
</dbReference>
<dbReference type="Pfam" id="PF21010">
    <property type="entry name" value="HA2_C"/>
    <property type="match status" value="1"/>
</dbReference>
<evidence type="ECO:0000256" key="5">
    <source>
        <dbReference type="ARBA" id="ARBA00022884"/>
    </source>
</evidence>
<dbReference type="OrthoDB" id="28053at2759"/>
<sequence>MSHQERYHPRSGRGGSGSSLLARAHKNNVSGGGRGGRKKQREPRFPPAPGPFHDEQYITNTYRTKVLKKLHETNPKSPLNNYIMSTGNQMAFQSQQVIVEGTDQAVWRSTITVKHENGDITGVGDSVVRKSAENLAALSALYQLDAVGGLDKKKDEPTPVETTLSDGTVVTYEKARQFMDYYCRRFRFAKPDIVYAQPSRGPWQADMIVGDRRIGFGKGANKKEAMTRCYTDVVQYLEKCDPEIWKEFTRDVKAGKDLGMAPTVLFQADDLLQDKIDNLKEDIKRSTLYRNRPTIRTTGDGEDVQQHQAASSYRRAPPSEAYLREKSQQLQKRRQAYLTNPELESIRNTRASLPVFTKSEELLKHIDEHDVTICMAATGSGKTTQIPQLLLDQWIERGEGAKCNIICTQPRRIAAISVAERVAKERGEPCGNRGTVGYQVRFESKLPEDHGSITYCTTGVFLRKMQSALLETSSRRSMDEVTHIVVDEVHERDVDIDLMLVVLKRLLAERRAQKKPIKIVLMSATIDSTLFRNYFPDEQGKPAGVVEVPGRAYPVQKHFLDHFVPHLASQPQNNWVFREESVRKYLTQELGHDAPGLSLSLPSSRAPTPVLRDHSRDTDDLELPVPLVALTIAHVLKQSEDGHVLVFLPGWDDISAVRRVLTESDRSRSFGFNFTDTSKFSIHLLHSSIPVAEQQAIFDPPPAGVRRIILSTNIAETSVTIPDVVYVVDTARIKEQRYDPSRHISNLVSAWVGSSNLNQRAGRAGRHRSGEYYGILSQKHAEELHPHQTVEMKRVDLENVVMHVKALNFPGMTIEEVLAATIEPPAPERIEAAIQSLHMVGALDENNNLTSLGSVLLQLPVDPRLGRLVLFGSFFRCLDSALTLAAIMGAREPFVAPMHVKAEAQAKKNSWTPEEFRSDLLAALRAYREWYALQSQGLYVSANRFCSDNFLSKPVLLNIAKVKDHLLKALYDVGVIDVSAGGKLPYVAPGVRHREIPPLPHQLNENGDSLPLLAGLLAIACQPKFAIRTGERTYRTAVDKVVIIHPSSVNHRKREMPKDGGDHPHLEKQIVAYAEKRQNISTGQSGEKYLVGTTRLDPLTYVLFGAYRIAVTQRGLECDEWLPIIGRPDVLDDLERLKVMLEDCMLRVFQGIIASRQRKAHQNKKPLTYDEGREDESGDEDEDDLTNVPMTDTEMKELDLMTMDLVRILNHYSTYRVAMQSQSNSRPGTPMDSPALMSSRLPYTPYSSGSRSGYSTPYNMGPAYSSRPSTPSRLSRP</sequence>
<dbReference type="STRING" id="1328759.A0A5C2SGQ0"/>
<dbReference type="InterPro" id="IPR014001">
    <property type="entry name" value="Helicase_ATP-bd"/>
</dbReference>
<keyword evidence="1" id="KW-0547">Nucleotide-binding</keyword>
<gene>
    <name evidence="10" type="ORF">L227DRAFT_497666</name>
</gene>
<organism evidence="10 11">
    <name type="scientific">Lentinus tigrinus ALCF2SS1-6</name>
    <dbReference type="NCBI Taxonomy" id="1328759"/>
    <lineage>
        <taxon>Eukaryota</taxon>
        <taxon>Fungi</taxon>
        <taxon>Dikarya</taxon>
        <taxon>Basidiomycota</taxon>
        <taxon>Agaricomycotina</taxon>
        <taxon>Agaricomycetes</taxon>
        <taxon>Polyporales</taxon>
        <taxon>Polyporaceae</taxon>
        <taxon>Lentinus</taxon>
    </lineage>
</organism>
<evidence type="ECO:0000256" key="2">
    <source>
        <dbReference type="ARBA" id="ARBA00022801"/>
    </source>
</evidence>
<dbReference type="InterPro" id="IPR014720">
    <property type="entry name" value="dsRBD_dom"/>
</dbReference>
<dbReference type="Gene3D" id="1.20.120.1080">
    <property type="match status" value="1"/>
</dbReference>
<dbReference type="SMART" id="SM00490">
    <property type="entry name" value="HELICc"/>
    <property type="match status" value="1"/>
</dbReference>
<keyword evidence="5" id="KW-0694">RNA-binding</keyword>